<protein>
    <submittedName>
        <fullName evidence="1">Uncharacterized protein</fullName>
    </submittedName>
</protein>
<accession>A0A6M3LWN0</accession>
<name>A0A6M3LWN0_9ZZZZ</name>
<sequence>MSYRNIIYAKLEKRLFNDHRWYMMSETAQLNYIRFILFAQETYNKIPKNLVAIKKAFKTDQDLETIENTIKEIKSNFPKFKENKHYYYFDGFDEKTNYIKDREILRKSSGNPQDYIDKEEDKEKKKIKKRYGEYKNVLLTDQEIEKLKKEYGEEETLKAIQYLSESIEMKGYKYKSHYLAMKKWVFDAVGASKIIPQKKAEDPWIIDRKIDLGPCLKSGCKGKYFQHYKRISCETKIACVQCGDIYLPPEINETEKKKLKSFEMKKI</sequence>
<dbReference type="EMBL" id="MT143461">
    <property type="protein sequence ID" value="QJA97085.1"/>
    <property type="molecule type" value="Genomic_DNA"/>
</dbReference>
<evidence type="ECO:0000313" key="1">
    <source>
        <dbReference type="EMBL" id="QJA97085.1"/>
    </source>
</evidence>
<dbReference type="AlphaFoldDB" id="A0A6M3LWN0"/>
<gene>
    <name evidence="1" type="ORF">MM415B06712_0002</name>
</gene>
<proteinExistence type="predicted"/>
<reference evidence="1" key="1">
    <citation type="submission" date="2020-03" db="EMBL/GenBank/DDBJ databases">
        <title>The deep terrestrial virosphere.</title>
        <authorList>
            <person name="Holmfeldt K."/>
            <person name="Nilsson E."/>
            <person name="Simone D."/>
            <person name="Lopez-Fernandez M."/>
            <person name="Wu X."/>
            <person name="de Brujin I."/>
            <person name="Lundin D."/>
            <person name="Andersson A."/>
            <person name="Bertilsson S."/>
            <person name="Dopson M."/>
        </authorList>
    </citation>
    <scope>NUCLEOTIDE SEQUENCE</scope>
    <source>
        <strain evidence="1">MM415B06712</strain>
    </source>
</reference>
<organism evidence="1">
    <name type="scientific">viral metagenome</name>
    <dbReference type="NCBI Taxonomy" id="1070528"/>
    <lineage>
        <taxon>unclassified sequences</taxon>
        <taxon>metagenomes</taxon>
        <taxon>organismal metagenomes</taxon>
    </lineage>
</organism>